<dbReference type="PANTHER" id="PTHR46427">
    <property type="entry name" value="ANKYRIN REPEAT AND LEM DOMAIN-CONTAINING PROTEIN 1"/>
    <property type="match status" value="1"/>
</dbReference>
<feature type="region of interest" description="Disordered" evidence="2">
    <location>
        <begin position="263"/>
        <end position="282"/>
    </location>
</feature>
<evidence type="ECO:0000313" key="5">
    <source>
        <dbReference type="WBParaSite" id="EEL_0000757401-mRNA-1"/>
    </source>
</evidence>
<accession>A0A0R3RZ36</accession>
<name>A0A0R3RZ36_9BILA</name>
<feature type="repeat" description="ANK" evidence="1">
    <location>
        <begin position="107"/>
        <end position="139"/>
    </location>
</feature>
<keyword evidence="3" id="KW-0472">Membrane</keyword>
<dbReference type="InterPro" id="IPR002110">
    <property type="entry name" value="Ankyrin_rpt"/>
</dbReference>
<dbReference type="InterPro" id="IPR036770">
    <property type="entry name" value="Ankyrin_rpt-contain_sf"/>
</dbReference>
<dbReference type="Proteomes" id="UP000050640">
    <property type="component" value="Unplaced"/>
</dbReference>
<dbReference type="CDD" id="cd10454">
    <property type="entry name" value="GIY-YIG_COG3680_Meta"/>
    <property type="match status" value="1"/>
</dbReference>
<dbReference type="PROSITE" id="PS50088">
    <property type="entry name" value="ANK_REPEAT"/>
    <property type="match status" value="1"/>
</dbReference>
<dbReference type="SUPFAM" id="SSF48403">
    <property type="entry name" value="Ankyrin repeat"/>
    <property type="match status" value="1"/>
</dbReference>
<proteinExistence type="predicted"/>
<dbReference type="PANTHER" id="PTHR46427:SF1">
    <property type="entry name" value="ANKYRIN REPEAT AND LEM DOMAIN-CONTAINING PROTEIN 1"/>
    <property type="match status" value="1"/>
</dbReference>
<dbReference type="SMART" id="SM00248">
    <property type="entry name" value="ANK"/>
    <property type="match status" value="2"/>
</dbReference>
<evidence type="ECO:0000313" key="4">
    <source>
        <dbReference type="Proteomes" id="UP000050640"/>
    </source>
</evidence>
<keyword evidence="3" id="KW-0812">Transmembrane</keyword>
<sequence length="593" mass="66969">MSYHRADKVITQLHRAATHRKASKAYSKDVSRDVRLRYNLYDLNMLIVEYICLRVLYVMFTIILRKRQMTKTNVLHLLAASNNPTALDAVENLLKTRQKRVNEREEEGLTALHVAAAWDNLAMCQLLMYFGADPFQADDNGRTAKSMAKGSVKKFFERLYETKTPGKSRSVQQSFLRALNLLFSCATKKAIKTPPQLNRSYSWSPSYNGTDNFLSEEERRLRWAFRKNQPGFSDRKAEKEKRLISPIGKKSSEQASGLINFSSQKPTLSTVGPSKPESDDSATYVTAPEYNIRSGHNLPYNRNSNNASPCILSEEFTSLELDSTSSRTKDCVTNEFSSENSSMGVLAEILAVVHLNNFRGECVGPLLETTRPAYELRLARLIANLPSSVPKLKYSWALECWIAGNSFSEGPKLDRILINSFAGFSGEQLREGNRPTSFCYILIDPSVICPSSSSCTMQQFVDSIFYIGKGKRSRPFRHLVDAVRAKGFGDGVLSKSEKLRKIVDLWDAGHGVVSLHVFQNTIPSEAYTREAAMIDAIGLRNLTNVKRGDYYGPTKNWTMKEKTVYGSYLLFNALSIFHVEGCRKIYEDDVQER</sequence>
<protein>
    <submittedName>
        <fullName evidence="5">ANK_REP_REGION domain-containing protein</fullName>
    </submittedName>
</protein>
<dbReference type="WBParaSite" id="EEL_0000757401-mRNA-1">
    <property type="protein sequence ID" value="EEL_0000757401-mRNA-1"/>
    <property type="gene ID" value="EEL_0000757401"/>
</dbReference>
<evidence type="ECO:0000256" key="1">
    <source>
        <dbReference type="PROSITE-ProRule" id="PRU00023"/>
    </source>
</evidence>
<dbReference type="PROSITE" id="PS50297">
    <property type="entry name" value="ANK_REP_REGION"/>
    <property type="match status" value="1"/>
</dbReference>
<dbReference type="GO" id="GO:0005654">
    <property type="term" value="C:nucleoplasm"/>
    <property type="evidence" value="ECO:0007669"/>
    <property type="project" value="TreeGrafter"/>
</dbReference>
<dbReference type="GO" id="GO:0005737">
    <property type="term" value="C:cytoplasm"/>
    <property type="evidence" value="ECO:0007669"/>
    <property type="project" value="TreeGrafter"/>
</dbReference>
<dbReference type="InterPro" id="IPR034998">
    <property type="entry name" value="ANKLE1"/>
</dbReference>
<feature type="compositionally biased region" description="Polar residues" evidence="2">
    <location>
        <begin position="263"/>
        <end position="272"/>
    </location>
</feature>
<feature type="transmembrane region" description="Helical" evidence="3">
    <location>
        <begin position="43"/>
        <end position="64"/>
    </location>
</feature>
<keyword evidence="4" id="KW-1185">Reference proteome</keyword>
<dbReference type="STRING" id="1147741.A0A0R3RZ36"/>
<evidence type="ECO:0000256" key="3">
    <source>
        <dbReference type="SAM" id="Phobius"/>
    </source>
</evidence>
<dbReference type="GO" id="GO:0000712">
    <property type="term" value="P:resolution of meiotic recombination intermediates"/>
    <property type="evidence" value="ECO:0007669"/>
    <property type="project" value="TreeGrafter"/>
</dbReference>
<keyword evidence="1" id="KW-0040">ANK repeat</keyword>
<dbReference type="Gene3D" id="1.25.40.20">
    <property type="entry name" value="Ankyrin repeat-containing domain"/>
    <property type="match status" value="1"/>
</dbReference>
<dbReference type="Pfam" id="PF22945">
    <property type="entry name" value="LEM-3_GIY-YIG"/>
    <property type="match status" value="1"/>
</dbReference>
<dbReference type="GO" id="GO:0004520">
    <property type="term" value="F:DNA endonuclease activity"/>
    <property type="evidence" value="ECO:0007669"/>
    <property type="project" value="TreeGrafter"/>
</dbReference>
<dbReference type="Pfam" id="PF12796">
    <property type="entry name" value="Ank_2"/>
    <property type="match status" value="1"/>
</dbReference>
<reference evidence="5" key="1">
    <citation type="submission" date="2017-02" db="UniProtKB">
        <authorList>
            <consortium name="WormBaseParasite"/>
        </authorList>
    </citation>
    <scope>IDENTIFICATION</scope>
</reference>
<organism evidence="4 5">
    <name type="scientific">Elaeophora elaphi</name>
    <dbReference type="NCBI Taxonomy" id="1147741"/>
    <lineage>
        <taxon>Eukaryota</taxon>
        <taxon>Metazoa</taxon>
        <taxon>Ecdysozoa</taxon>
        <taxon>Nematoda</taxon>
        <taxon>Chromadorea</taxon>
        <taxon>Rhabditida</taxon>
        <taxon>Spirurina</taxon>
        <taxon>Spiruromorpha</taxon>
        <taxon>Filarioidea</taxon>
        <taxon>Onchocercidae</taxon>
        <taxon>Elaeophora</taxon>
    </lineage>
</organism>
<dbReference type="AlphaFoldDB" id="A0A0R3RZ36"/>
<keyword evidence="3" id="KW-1133">Transmembrane helix</keyword>
<dbReference type="GO" id="GO:0000724">
    <property type="term" value="P:double-strand break repair via homologous recombination"/>
    <property type="evidence" value="ECO:0007669"/>
    <property type="project" value="TreeGrafter"/>
</dbReference>
<evidence type="ECO:0000256" key="2">
    <source>
        <dbReference type="SAM" id="MobiDB-lite"/>
    </source>
</evidence>